<organism evidence="3 4">
    <name type="scientific">Streptomyces lateritius</name>
    <dbReference type="NCBI Taxonomy" id="67313"/>
    <lineage>
        <taxon>Bacteria</taxon>
        <taxon>Bacillati</taxon>
        <taxon>Actinomycetota</taxon>
        <taxon>Actinomycetes</taxon>
        <taxon>Kitasatosporales</taxon>
        <taxon>Streptomycetaceae</taxon>
        <taxon>Streptomyces</taxon>
    </lineage>
</organism>
<comment type="caution">
    <text evidence="3">The sequence shown here is derived from an EMBL/GenBank/DDBJ whole genome shotgun (WGS) entry which is preliminary data.</text>
</comment>
<keyword evidence="4" id="KW-1185">Reference proteome</keyword>
<evidence type="ECO:0000313" key="3">
    <source>
        <dbReference type="EMBL" id="MFF8278972.1"/>
    </source>
</evidence>
<name>A0ABW6YHG8_9ACTN</name>
<evidence type="ECO:0000256" key="1">
    <source>
        <dbReference type="SAM" id="MobiDB-lite"/>
    </source>
</evidence>
<gene>
    <name evidence="3" type="ORF">ACF05T_23080</name>
</gene>
<feature type="compositionally biased region" description="Basic and acidic residues" evidence="1">
    <location>
        <begin position="69"/>
        <end position="81"/>
    </location>
</feature>
<dbReference type="Proteomes" id="UP001603013">
    <property type="component" value="Unassembled WGS sequence"/>
</dbReference>
<accession>A0ABW6YHG8</accession>
<evidence type="ECO:0000313" key="4">
    <source>
        <dbReference type="Proteomes" id="UP001603013"/>
    </source>
</evidence>
<feature type="region of interest" description="Disordered" evidence="1">
    <location>
        <begin position="1"/>
        <end position="173"/>
    </location>
</feature>
<dbReference type="Pfam" id="PF18970">
    <property type="entry name" value="DUF5709"/>
    <property type="match status" value="1"/>
</dbReference>
<feature type="domain" description="DUF5709" evidence="2">
    <location>
        <begin position="109"/>
        <end position="154"/>
    </location>
</feature>
<dbReference type="InterPro" id="IPR043763">
    <property type="entry name" value="DUF5709"/>
</dbReference>
<protein>
    <submittedName>
        <fullName evidence="3">DUF5709 domain-containing protein</fullName>
    </submittedName>
</protein>
<reference evidence="3 4" key="1">
    <citation type="submission" date="2024-10" db="EMBL/GenBank/DDBJ databases">
        <title>The Natural Products Discovery Center: Release of the First 8490 Sequenced Strains for Exploring Actinobacteria Biosynthetic Diversity.</title>
        <authorList>
            <person name="Kalkreuter E."/>
            <person name="Kautsar S.A."/>
            <person name="Yang D."/>
            <person name="Bader C.D."/>
            <person name="Teijaro C.N."/>
            <person name="Fluegel L."/>
            <person name="Davis C.M."/>
            <person name="Simpson J.R."/>
            <person name="Lauterbach L."/>
            <person name="Steele A.D."/>
            <person name="Gui C."/>
            <person name="Meng S."/>
            <person name="Li G."/>
            <person name="Viehrig K."/>
            <person name="Ye F."/>
            <person name="Su P."/>
            <person name="Kiefer A.F."/>
            <person name="Nichols A."/>
            <person name="Cepeda A.J."/>
            <person name="Yan W."/>
            <person name="Fan B."/>
            <person name="Jiang Y."/>
            <person name="Adhikari A."/>
            <person name="Zheng C.-J."/>
            <person name="Schuster L."/>
            <person name="Cowan T.M."/>
            <person name="Smanski M.J."/>
            <person name="Chevrette M.G."/>
            <person name="De Carvalho L.P.S."/>
            <person name="Shen B."/>
        </authorList>
    </citation>
    <scope>NUCLEOTIDE SEQUENCE [LARGE SCALE GENOMIC DNA]</scope>
    <source>
        <strain evidence="3 4">NPDC015755</strain>
    </source>
</reference>
<feature type="compositionally biased region" description="Basic and acidic residues" evidence="1">
    <location>
        <begin position="123"/>
        <end position="138"/>
    </location>
</feature>
<proteinExistence type="predicted"/>
<evidence type="ECO:0000259" key="2">
    <source>
        <dbReference type="Pfam" id="PF18970"/>
    </source>
</evidence>
<dbReference type="RefSeq" id="WP_391936034.1">
    <property type="nucleotide sequence ID" value="NZ_JBIBSM010000012.1"/>
</dbReference>
<dbReference type="EMBL" id="JBIBSM010000012">
    <property type="protein sequence ID" value="MFF8278972.1"/>
    <property type="molecule type" value="Genomic_DNA"/>
</dbReference>
<sequence>MAQNETGQEGARGDDVYQPTNADADNRPTDDLDLENAIEATPLDDMREPGYSPPDRPLAVTRHGTTQSEQREGESLDERLAQEVPDVEPPEGDGIGDLVEGQGEPVDPEAGATRAGRLTPIDRPARESRNDVLARDVGIDDGTAAAEEAAMHVDTGIEGEDEEESAGPSREGA</sequence>